<evidence type="ECO:0000259" key="9">
    <source>
        <dbReference type="Pfam" id="PF08240"/>
    </source>
</evidence>
<dbReference type="PANTHER" id="PTHR42940">
    <property type="entry name" value="ALCOHOL DEHYDROGENASE 1-RELATED"/>
    <property type="match status" value="1"/>
</dbReference>
<keyword evidence="5" id="KW-0560">Oxidoreductase</keyword>
<protein>
    <submittedName>
        <fullName evidence="10">Chaperonin 10-like protein</fullName>
    </submittedName>
</protein>
<dbReference type="InterPro" id="IPR013154">
    <property type="entry name" value="ADH-like_N"/>
</dbReference>
<evidence type="ECO:0000256" key="7">
    <source>
        <dbReference type="RuleBase" id="RU361277"/>
    </source>
</evidence>
<feature type="domain" description="Alcohol dehydrogenase-like C-terminal" evidence="8">
    <location>
        <begin position="200"/>
        <end position="336"/>
    </location>
</feature>
<dbReference type="GO" id="GO:0004022">
    <property type="term" value="F:alcohol dehydrogenase (NAD+) activity"/>
    <property type="evidence" value="ECO:0007669"/>
    <property type="project" value="TreeGrafter"/>
</dbReference>
<evidence type="ECO:0000313" key="10">
    <source>
        <dbReference type="EMBL" id="KAF2480790.1"/>
    </source>
</evidence>
<keyword evidence="11" id="KW-1185">Reference proteome</keyword>
<evidence type="ECO:0000256" key="6">
    <source>
        <dbReference type="ARBA" id="ARBA00023027"/>
    </source>
</evidence>
<evidence type="ECO:0000256" key="5">
    <source>
        <dbReference type="ARBA" id="ARBA00023002"/>
    </source>
</evidence>
<dbReference type="FunFam" id="3.40.50.720:FF:000039">
    <property type="entry name" value="Alcohol dehydrogenase AdhP"/>
    <property type="match status" value="1"/>
</dbReference>
<evidence type="ECO:0000259" key="8">
    <source>
        <dbReference type="Pfam" id="PF00107"/>
    </source>
</evidence>
<dbReference type="Gene3D" id="3.90.180.10">
    <property type="entry name" value="Medium-chain alcohol dehydrogenases, catalytic domain"/>
    <property type="match status" value="1"/>
</dbReference>
<dbReference type="SUPFAM" id="SSF51735">
    <property type="entry name" value="NAD(P)-binding Rossmann-fold domains"/>
    <property type="match status" value="1"/>
</dbReference>
<accession>A0A6A6PL52</accession>
<sequence length="373" mass="39599">MASGQPSIPTHMKAQLLEAYNTPYALKEIPVPALTSPNDLLIRLDAAGYCHTDAVIAEGEWANVPRQFPHISGHEIAGTIVRKASPSSTAADELPIGTRVASPGRGYNPCGECFECRDPGNDYEGYSFFCPRSVSNGSSKHGGFAEYVVVDARQVVPLPDGLSAVDAAPLMCAGVTIYSALKRCNLSPGQRVGIIGCGGGLGHLGLQFAEAMGLRVTGVDAAPGALELAKSLGTKAHIVDARATPAEDLVRHIGKEDGKTDRADFGLDAVLILPDTQKSFDYGTTLLRNHGLCIVVSFLERGFQVSASDLVFRDLTIRGTMLGTHETLHETVEFAAKHNIKSVKQTFALNKLGDLVDRYRAGGGGKLVLDMSL</sequence>
<keyword evidence="6" id="KW-0520">NAD</keyword>
<evidence type="ECO:0000256" key="1">
    <source>
        <dbReference type="ARBA" id="ARBA00001947"/>
    </source>
</evidence>
<dbReference type="GO" id="GO:0008270">
    <property type="term" value="F:zinc ion binding"/>
    <property type="evidence" value="ECO:0007669"/>
    <property type="project" value="InterPro"/>
</dbReference>
<dbReference type="InterPro" id="IPR011032">
    <property type="entry name" value="GroES-like_sf"/>
</dbReference>
<proteinExistence type="inferred from homology"/>
<evidence type="ECO:0000256" key="2">
    <source>
        <dbReference type="ARBA" id="ARBA00008072"/>
    </source>
</evidence>
<dbReference type="RefSeq" id="XP_033587360.1">
    <property type="nucleotide sequence ID" value="XM_033730092.1"/>
</dbReference>
<comment type="similarity">
    <text evidence="2 7">Belongs to the zinc-containing alcohol dehydrogenase family.</text>
</comment>
<gene>
    <name evidence="10" type="ORF">BDY17DRAFT_200287</name>
</gene>
<keyword evidence="3 7" id="KW-0479">Metal-binding</keyword>
<evidence type="ECO:0000256" key="3">
    <source>
        <dbReference type="ARBA" id="ARBA00022723"/>
    </source>
</evidence>
<dbReference type="SUPFAM" id="SSF50129">
    <property type="entry name" value="GroES-like"/>
    <property type="match status" value="1"/>
</dbReference>
<dbReference type="Gene3D" id="3.40.50.720">
    <property type="entry name" value="NAD(P)-binding Rossmann-like Domain"/>
    <property type="match status" value="1"/>
</dbReference>
<dbReference type="PROSITE" id="PS00059">
    <property type="entry name" value="ADH_ZINC"/>
    <property type="match status" value="1"/>
</dbReference>
<dbReference type="AlphaFoldDB" id="A0A6A6PL52"/>
<dbReference type="InterPro" id="IPR036291">
    <property type="entry name" value="NAD(P)-bd_dom_sf"/>
</dbReference>
<dbReference type="GeneID" id="54471094"/>
<dbReference type="Pfam" id="PF08240">
    <property type="entry name" value="ADH_N"/>
    <property type="match status" value="1"/>
</dbReference>
<dbReference type="InterPro" id="IPR013149">
    <property type="entry name" value="ADH-like_C"/>
</dbReference>
<feature type="domain" description="Alcohol dehydrogenase-like N-terminal" evidence="9">
    <location>
        <begin position="37"/>
        <end position="160"/>
    </location>
</feature>
<dbReference type="OrthoDB" id="256333at2759"/>
<dbReference type="InterPro" id="IPR002328">
    <property type="entry name" value="ADH_Zn_CS"/>
</dbReference>
<reference evidence="10" key="1">
    <citation type="journal article" date="2020" name="Stud. Mycol.">
        <title>101 Dothideomycetes genomes: a test case for predicting lifestyles and emergence of pathogens.</title>
        <authorList>
            <person name="Haridas S."/>
            <person name="Albert R."/>
            <person name="Binder M."/>
            <person name="Bloem J."/>
            <person name="Labutti K."/>
            <person name="Salamov A."/>
            <person name="Andreopoulos B."/>
            <person name="Baker S."/>
            <person name="Barry K."/>
            <person name="Bills G."/>
            <person name="Bluhm B."/>
            <person name="Cannon C."/>
            <person name="Castanera R."/>
            <person name="Culley D."/>
            <person name="Daum C."/>
            <person name="Ezra D."/>
            <person name="Gonzalez J."/>
            <person name="Henrissat B."/>
            <person name="Kuo A."/>
            <person name="Liang C."/>
            <person name="Lipzen A."/>
            <person name="Lutzoni F."/>
            <person name="Magnuson J."/>
            <person name="Mondo S."/>
            <person name="Nolan M."/>
            <person name="Ohm R."/>
            <person name="Pangilinan J."/>
            <person name="Park H.-J."/>
            <person name="Ramirez L."/>
            <person name="Alfaro M."/>
            <person name="Sun H."/>
            <person name="Tritt A."/>
            <person name="Yoshinaga Y."/>
            <person name="Zwiers L.-H."/>
            <person name="Turgeon B."/>
            <person name="Goodwin S."/>
            <person name="Spatafora J."/>
            <person name="Crous P."/>
            <person name="Grigoriev I."/>
        </authorList>
    </citation>
    <scope>NUCLEOTIDE SEQUENCE</scope>
    <source>
        <strain evidence="10">CBS 113389</strain>
    </source>
</reference>
<dbReference type="GO" id="GO:0005737">
    <property type="term" value="C:cytoplasm"/>
    <property type="evidence" value="ECO:0007669"/>
    <property type="project" value="TreeGrafter"/>
</dbReference>
<comment type="cofactor">
    <cofactor evidence="1 7">
        <name>Zn(2+)</name>
        <dbReference type="ChEBI" id="CHEBI:29105"/>
    </cofactor>
</comment>
<dbReference type="Proteomes" id="UP000799767">
    <property type="component" value="Unassembled WGS sequence"/>
</dbReference>
<evidence type="ECO:0000313" key="11">
    <source>
        <dbReference type="Proteomes" id="UP000799767"/>
    </source>
</evidence>
<organism evidence="10 11">
    <name type="scientific">Neohortaea acidophila</name>
    <dbReference type="NCBI Taxonomy" id="245834"/>
    <lineage>
        <taxon>Eukaryota</taxon>
        <taxon>Fungi</taxon>
        <taxon>Dikarya</taxon>
        <taxon>Ascomycota</taxon>
        <taxon>Pezizomycotina</taxon>
        <taxon>Dothideomycetes</taxon>
        <taxon>Dothideomycetidae</taxon>
        <taxon>Mycosphaerellales</taxon>
        <taxon>Teratosphaeriaceae</taxon>
        <taxon>Neohortaea</taxon>
    </lineage>
</organism>
<dbReference type="Pfam" id="PF00107">
    <property type="entry name" value="ADH_zinc_N"/>
    <property type="match status" value="1"/>
</dbReference>
<keyword evidence="4 7" id="KW-0862">Zinc</keyword>
<name>A0A6A6PL52_9PEZI</name>
<dbReference type="PANTHER" id="PTHR42940:SF8">
    <property type="entry name" value="VACUOLAR PROTEIN SORTING-ASSOCIATED PROTEIN 11"/>
    <property type="match status" value="1"/>
</dbReference>
<dbReference type="EMBL" id="MU001639">
    <property type="protein sequence ID" value="KAF2480790.1"/>
    <property type="molecule type" value="Genomic_DNA"/>
</dbReference>
<evidence type="ECO:0000256" key="4">
    <source>
        <dbReference type="ARBA" id="ARBA00022833"/>
    </source>
</evidence>